<dbReference type="EC" id="3.1.2.4" evidence="2"/>
<proteinExistence type="predicted"/>
<dbReference type="PANTHER" id="PTHR43176:SF3">
    <property type="entry name" value="3-HYDROXYISOBUTYRYL-COA HYDROLASE, MITOCHONDRIAL"/>
    <property type="match status" value="1"/>
</dbReference>
<feature type="domain" description="Enoyl-CoA hydratase/isomerase" evidence="4">
    <location>
        <begin position="24"/>
        <end position="362"/>
    </location>
</feature>
<evidence type="ECO:0000256" key="3">
    <source>
        <dbReference type="ARBA" id="ARBA00022801"/>
    </source>
</evidence>
<dbReference type="NCBIfam" id="NF004127">
    <property type="entry name" value="PRK05617.1"/>
    <property type="match status" value="1"/>
</dbReference>
<dbReference type="SUPFAM" id="SSF52096">
    <property type="entry name" value="ClpP/crotonase"/>
    <property type="match status" value="1"/>
</dbReference>
<comment type="caution">
    <text evidence="5">The sequence shown here is derived from an EMBL/GenBank/DDBJ whole genome shotgun (WGS) entry which is preliminary data.</text>
</comment>
<evidence type="ECO:0000256" key="1">
    <source>
        <dbReference type="ARBA" id="ARBA00001709"/>
    </source>
</evidence>
<keyword evidence="3" id="KW-0378">Hydrolase</keyword>
<name>A0ABS0AHD5_9GAMM</name>
<dbReference type="InterPro" id="IPR029045">
    <property type="entry name" value="ClpP/crotonase-like_dom_sf"/>
</dbReference>
<dbReference type="RefSeq" id="WP_194855870.1">
    <property type="nucleotide sequence ID" value="NZ_ARXR01000010.1"/>
</dbReference>
<reference evidence="5 6" key="1">
    <citation type="submission" date="2012-09" db="EMBL/GenBank/DDBJ databases">
        <title>Genome Sequence of alkane-degrading Bacterium Alcanivorax venustensis ISO4.</title>
        <authorList>
            <person name="Lai Q."/>
            <person name="Shao Z."/>
        </authorList>
    </citation>
    <scope>NUCLEOTIDE SEQUENCE [LARGE SCALE GENOMIC DNA]</scope>
    <source>
        <strain evidence="5 6">ISO4</strain>
    </source>
</reference>
<dbReference type="Proteomes" id="UP000644441">
    <property type="component" value="Unassembled WGS sequence"/>
</dbReference>
<dbReference type="Gene3D" id="3.90.226.10">
    <property type="entry name" value="2-enoyl-CoA Hydratase, Chain A, domain 1"/>
    <property type="match status" value="1"/>
</dbReference>
<comment type="catalytic activity">
    <reaction evidence="1">
        <text>3-hydroxy-2-methylpropanoyl-CoA + H2O = 3-hydroxy-2-methylpropanoate + CoA + H(+)</text>
        <dbReference type="Rhea" id="RHEA:20888"/>
        <dbReference type="ChEBI" id="CHEBI:11805"/>
        <dbReference type="ChEBI" id="CHEBI:15377"/>
        <dbReference type="ChEBI" id="CHEBI:15378"/>
        <dbReference type="ChEBI" id="CHEBI:57287"/>
        <dbReference type="ChEBI" id="CHEBI:57340"/>
        <dbReference type="EC" id="3.1.2.4"/>
    </reaction>
</comment>
<protein>
    <recommendedName>
        <fullName evidence="2">3-hydroxyisobutyryl-CoA hydrolase</fullName>
        <ecNumber evidence="2">3.1.2.4</ecNumber>
    </recommendedName>
</protein>
<accession>A0ABS0AHD5</accession>
<dbReference type="PANTHER" id="PTHR43176">
    <property type="entry name" value="3-HYDROXYISOBUTYRYL-COA HYDROLASE-RELATED"/>
    <property type="match status" value="1"/>
</dbReference>
<keyword evidence="6" id="KW-1185">Reference proteome</keyword>
<dbReference type="InterPro" id="IPR045004">
    <property type="entry name" value="ECH_dom"/>
</dbReference>
<evidence type="ECO:0000256" key="2">
    <source>
        <dbReference type="ARBA" id="ARBA00011915"/>
    </source>
</evidence>
<evidence type="ECO:0000259" key="4">
    <source>
        <dbReference type="Pfam" id="PF16113"/>
    </source>
</evidence>
<gene>
    <name evidence="5" type="ORF">ISO4_01634</name>
</gene>
<evidence type="ECO:0000313" key="6">
    <source>
        <dbReference type="Proteomes" id="UP000644441"/>
    </source>
</evidence>
<evidence type="ECO:0000313" key="5">
    <source>
        <dbReference type="EMBL" id="MBF5053032.1"/>
    </source>
</evidence>
<dbReference type="InterPro" id="IPR032259">
    <property type="entry name" value="HIBYL-CoA-H"/>
</dbReference>
<organism evidence="5 6">
    <name type="scientific">Alloalcanivorax venustensis ISO4</name>
    <dbReference type="NCBI Taxonomy" id="1177184"/>
    <lineage>
        <taxon>Bacteria</taxon>
        <taxon>Pseudomonadati</taxon>
        <taxon>Pseudomonadota</taxon>
        <taxon>Gammaproteobacteria</taxon>
        <taxon>Oceanospirillales</taxon>
        <taxon>Alcanivoracaceae</taxon>
        <taxon>Alloalcanivorax</taxon>
    </lineage>
</organism>
<dbReference type="Pfam" id="PF16113">
    <property type="entry name" value="ECH_2"/>
    <property type="match status" value="1"/>
</dbReference>
<sequence length="374" mass="41844">MTDNVQFQESVQFEERPTGSGHLIGRATLNAPRSLNALSLEMIEALDRQITDWQAREEVVAIWLEGNGGKALSAGGDVVALHGAMVKHAGQSRNPFTEHYFASEYRLDHRLHTSETPVICWADGVVMGGGMGLMQASQFRLVTPKSRLAMPEITIGLFPDVGASWFLNRLPGKTGLFLGLTGVHLNARDALDLGLADRFVDADREQVLDALAETHYQDDRDANRRQLHRTLQDLATRPDSLTPAVMDHLDTINTLCDAATVNEVVHRILEHKQCDGWLDKARATLADGCPQTAHLVWEQLRRSRHLSLAEVFRMEWCLAVQCTLHADFREGVRALLIDKDGKPRFRHRDVDQIDPSYIDSFFQNPAPQHPLADL</sequence>
<dbReference type="EMBL" id="ARXR01000010">
    <property type="protein sequence ID" value="MBF5053032.1"/>
    <property type="molecule type" value="Genomic_DNA"/>
</dbReference>
<dbReference type="CDD" id="cd06558">
    <property type="entry name" value="crotonase-like"/>
    <property type="match status" value="1"/>
</dbReference>